<comment type="similarity">
    <text evidence="3 8 9">Belongs to the type IB topoisomerase family.</text>
</comment>
<dbReference type="CDD" id="cd00659">
    <property type="entry name" value="Topo_IB_C"/>
    <property type="match status" value="1"/>
</dbReference>
<dbReference type="FunFam" id="1.10.132.10:FF:000009">
    <property type="entry name" value="DNA topoisomerase I"/>
    <property type="match status" value="1"/>
</dbReference>
<dbReference type="InterPro" id="IPR013499">
    <property type="entry name" value="TopoI_euk"/>
</dbReference>
<dbReference type="SUPFAM" id="SSF46596">
    <property type="entry name" value="Eukaryotic DNA topoisomerase I, dispensable insert domain"/>
    <property type="match status" value="1"/>
</dbReference>
<dbReference type="InterPro" id="IPR013034">
    <property type="entry name" value="DNA_topo_DNA_db_N_dom1"/>
</dbReference>
<dbReference type="InterPro" id="IPR001631">
    <property type="entry name" value="TopoI"/>
</dbReference>
<dbReference type="Gene3D" id="3.90.15.10">
    <property type="entry name" value="Topoisomerase I, Chain A, domain 3"/>
    <property type="match status" value="1"/>
</dbReference>
<evidence type="ECO:0000256" key="8">
    <source>
        <dbReference type="PROSITE-ProRule" id="PRU01382"/>
    </source>
</evidence>
<name>A0A8R1E4B1_CAEJA</name>
<dbReference type="InterPro" id="IPR013500">
    <property type="entry name" value="TopoI_cat_euk"/>
</dbReference>
<comment type="catalytic activity">
    <reaction evidence="1 8 9">
        <text>ATP-independent breakage of single-stranded DNA, followed by passage and rejoining.</text>
        <dbReference type="EC" id="5.6.2.1"/>
    </reaction>
</comment>
<comment type="function">
    <text evidence="9">Releases the supercoiling and torsional tension of DNA introduced during the DNA replication and transcription by transiently cleaving and rejoining one strand of the DNA duplex. Introduces a single-strand break via transesterification at the specific target site 5'-[CT]CCTTp site in duplex DNA. The scissile phosphodiester is attacked by the catalytic tyrosine of the enzyme, resulting in the formation of a DNA-(3'-phosphotyrosyl)-enzyme intermediate and the expulsion of a 5'-OH DNA strand. The free DNA strand then undergoes passage around the unbroken strand thus removing DNA supercoils. Finally, in the religation step, the DNA 5'-OH attacks the covalent intermediate to expel the active-site tyrosine and restore the DNA phosphodiester backbone.</text>
</comment>
<evidence type="ECO:0000256" key="5">
    <source>
        <dbReference type="ARBA" id="ARBA00023125"/>
    </source>
</evidence>
<dbReference type="SUPFAM" id="SSF56741">
    <property type="entry name" value="Eukaryotic DNA topoisomerase I, N-terminal DNA-binding fragment"/>
    <property type="match status" value="1"/>
</dbReference>
<feature type="compositionally biased region" description="Basic residues" evidence="11">
    <location>
        <begin position="74"/>
        <end position="84"/>
    </location>
</feature>
<dbReference type="EnsemblMetazoa" id="CJA18590.1">
    <property type="protein sequence ID" value="CJA18590.1"/>
    <property type="gene ID" value="WBGene00137794"/>
</dbReference>
<keyword evidence="10" id="KW-0175">Coiled coil</keyword>
<dbReference type="InterPro" id="IPR013030">
    <property type="entry name" value="DNA_topo_DNA_db_N_dom2"/>
</dbReference>
<protein>
    <recommendedName>
        <fullName evidence="9">DNA topoisomerase I</fullName>
        <ecNumber evidence="9">5.6.2.1</ecNumber>
    </recommendedName>
    <alternativeName>
        <fullName evidence="9">DNA topoisomerase 1</fullName>
    </alternativeName>
</protein>
<sequence length="741" mass="85858">MSVVSSPLKNGNGAAMAFDSNGNDDIKREVKEETMSDDDVPWGELVKRDKKDKKNKQKRNYNDEDGDGDEPVKKVSKKSSKLNGKRGSDDESEDDYKPKSKKKTSSGKKRARGSSSDEEEDDDEQMSEELSDEEDFKPQKRKSKSGDKSKPSTSSSAKKEVKKEVTKKKVKKEEDVEDIWEWWKEDKKPDGVKWNTLSHMGPLFAAPYLPLPDHVNFKYNGEVMKLSLAAEEIAQFYAGVLDHEYSTKDAFNTNFMKDWRKYMSTKERERIVDLRKCDFRQIDTFQKEQREIRKAMTKEEKLKIKEEKEGEMKIYGIAVIDGHRQKVANFRIEPPGLFRGRGGHPKMGMLKKRILPEDVIINCGKSSEIPKPPPGHRWKEVRHDNTVTWLCSWTEGVLGQNKYIMLNPSSKIKGEKDYEKYETARRLKKIIGGIRDRYTEDFRSKEMRIRQRAVALYFIDKLALRAGNEKDVDEAADTVGCCSLRVEHIKTFEKAKLNEGDKKEKEFVVEFDFPGKDSIRYYNRVAVEKRVFKNVKLFLEGKAPRDDLFDRLDTASLNEHLRSLMPGLTVKVFRTYNASITLQDQLIKLTNPKDNVAAKILAYNRANRQVAILCNHQRAVSKTFDAAMEKLEQKIKDKKKEVKAAEEALKSARGAEKEKAQKKYDRLKEQLKKLKISRTDKDENKQVALGTSKLNYLDPRITIQWAKKYDVPLEKVFTKTHREKFRWAIDMVNTSDEEYVF</sequence>
<dbReference type="GO" id="GO:0003677">
    <property type="term" value="F:DNA binding"/>
    <property type="evidence" value="ECO:0007669"/>
    <property type="project" value="UniProtKB-UniRule"/>
</dbReference>
<dbReference type="Pfam" id="PF01028">
    <property type="entry name" value="Topoisom_I"/>
    <property type="match status" value="1"/>
</dbReference>
<keyword evidence="7" id="KW-0539">Nucleus</keyword>
<feature type="compositionally biased region" description="Acidic residues" evidence="11">
    <location>
        <begin position="116"/>
        <end position="135"/>
    </location>
</feature>
<dbReference type="InterPro" id="IPR048045">
    <property type="entry name" value="Topoisomer_I_DNA-bd"/>
</dbReference>
<dbReference type="GO" id="GO:0006260">
    <property type="term" value="P:DNA replication"/>
    <property type="evidence" value="ECO:0007669"/>
    <property type="project" value="TreeGrafter"/>
</dbReference>
<dbReference type="GO" id="GO:0031616">
    <property type="term" value="C:spindle pole centrosome"/>
    <property type="evidence" value="ECO:0007669"/>
    <property type="project" value="EnsemblMetazoa"/>
</dbReference>
<evidence type="ECO:0000313" key="14">
    <source>
        <dbReference type="Proteomes" id="UP000005237"/>
    </source>
</evidence>
<dbReference type="SUPFAM" id="SSF56349">
    <property type="entry name" value="DNA breaking-rejoining enzymes"/>
    <property type="match status" value="1"/>
</dbReference>
<feature type="coiled-coil region" evidence="10">
    <location>
        <begin position="621"/>
        <end position="684"/>
    </location>
</feature>
<dbReference type="PROSITE" id="PS52038">
    <property type="entry name" value="TOPO_IB_2"/>
    <property type="match status" value="1"/>
</dbReference>
<dbReference type="PROSITE" id="PS00176">
    <property type="entry name" value="TOPO_IB_1"/>
    <property type="match status" value="1"/>
</dbReference>
<dbReference type="PANTHER" id="PTHR10290">
    <property type="entry name" value="DNA TOPOISOMERASE I"/>
    <property type="match status" value="1"/>
</dbReference>
<dbReference type="AlphaFoldDB" id="A0A8R1E4B1"/>
<proteinExistence type="inferred from homology"/>
<dbReference type="Pfam" id="PF14370">
    <property type="entry name" value="Topo_C_assoc"/>
    <property type="match status" value="1"/>
</dbReference>
<dbReference type="EC" id="5.6.2.1" evidence="9"/>
<evidence type="ECO:0000256" key="7">
    <source>
        <dbReference type="ARBA" id="ARBA00023242"/>
    </source>
</evidence>
<keyword evidence="14" id="KW-1185">Reference proteome</keyword>
<feature type="compositionally biased region" description="Basic residues" evidence="11">
    <location>
        <begin position="99"/>
        <end position="112"/>
    </location>
</feature>
<organism evidence="13 14">
    <name type="scientific">Caenorhabditis japonica</name>
    <dbReference type="NCBI Taxonomy" id="281687"/>
    <lineage>
        <taxon>Eukaryota</taxon>
        <taxon>Metazoa</taxon>
        <taxon>Ecdysozoa</taxon>
        <taxon>Nematoda</taxon>
        <taxon>Chromadorea</taxon>
        <taxon>Rhabditida</taxon>
        <taxon>Rhabditina</taxon>
        <taxon>Rhabditomorpha</taxon>
        <taxon>Rhabditoidea</taxon>
        <taxon>Rhabditidae</taxon>
        <taxon>Peloderinae</taxon>
        <taxon>Caenorhabditis</taxon>
    </lineage>
</organism>
<reference evidence="14" key="1">
    <citation type="submission" date="2010-08" db="EMBL/GenBank/DDBJ databases">
        <authorList>
            <consortium name="Caenorhabditis japonica Sequencing Consortium"/>
            <person name="Wilson R.K."/>
        </authorList>
    </citation>
    <scope>NUCLEOTIDE SEQUENCE [LARGE SCALE GENOMIC DNA]</scope>
    <source>
        <strain evidence="14">DF5081</strain>
    </source>
</reference>
<evidence type="ECO:0000313" key="13">
    <source>
        <dbReference type="EnsemblMetazoa" id="CJA18590.1"/>
    </source>
</evidence>
<evidence type="ECO:0000256" key="6">
    <source>
        <dbReference type="ARBA" id="ARBA00023235"/>
    </source>
</evidence>
<dbReference type="PANTHER" id="PTHR10290:SF3">
    <property type="entry name" value="DNA TOPOISOMERASE 1"/>
    <property type="match status" value="1"/>
</dbReference>
<dbReference type="FunFam" id="1.10.10.41:FF:000001">
    <property type="entry name" value="DNA topoisomerase I"/>
    <property type="match status" value="1"/>
</dbReference>
<evidence type="ECO:0000256" key="2">
    <source>
        <dbReference type="ARBA" id="ARBA00004123"/>
    </source>
</evidence>
<dbReference type="Gene3D" id="2.170.11.10">
    <property type="entry name" value="DNA Topoisomerase I, domain 2"/>
    <property type="match status" value="1"/>
</dbReference>
<feature type="domain" description="DNA topoisomerase I eukaryotic-type" evidence="12">
    <location>
        <begin position="337"/>
        <end position="710"/>
    </location>
</feature>
<dbReference type="InterPro" id="IPR008336">
    <property type="entry name" value="TopoI_DNA-bd_euk"/>
</dbReference>
<dbReference type="Proteomes" id="UP000005237">
    <property type="component" value="Unassembled WGS sequence"/>
</dbReference>
<dbReference type="InterPro" id="IPR036202">
    <property type="entry name" value="TopoI_DNA-bd_euk_N_sf"/>
</dbReference>
<evidence type="ECO:0000259" key="12">
    <source>
        <dbReference type="SMART" id="SM00435"/>
    </source>
</evidence>
<evidence type="ECO:0000256" key="1">
    <source>
        <dbReference type="ARBA" id="ARBA00000213"/>
    </source>
</evidence>
<dbReference type="GO" id="GO:0005694">
    <property type="term" value="C:chromosome"/>
    <property type="evidence" value="ECO:0007669"/>
    <property type="project" value="InterPro"/>
</dbReference>
<evidence type="ECO:0000256" key="4">
    <source>
        <dbReference type="ARBA" id="ARBA00023029"/>
    </source>
</evidence>
<dbReference type="InterPro" id="IPR025834">
    <property type="entry name" value="TopoI_C_dom"/>
</dbReference>
<dbReference type="FunFam" id="3.90.15.10:FF:000003">
    <property type="entry name" value="DNA topoisomerase I"/>
    <property type="match status" value="1"/>
</dbReference>
<reference evidence="13" key="2">
    <citation type="submission" date="2022-06" db="UniProtKB">
        <authorList>
            <consortium name="EnsemblMetazoa"/>
        </authorList>
    </citation>
    <scope>IDENTIFICATION</scope>
    <source>
        <strain evidence="13">DF5081</strain>
    </source>
</reference>
<evidence type="ECO:0000256" key="11">
    <source>
        <dbReference type="SAM" id="MobiDB-lite"/>
    </source>
</evidence>
<keyword evidence="6 8" id="KW-0413">Isomerase</keyword>
<feature type="region of interest" description="Disordered" evidence="11">
    <location>
        <begin position="1"/>
        <end position="168"/>
    </location>
</feature>
<dbReference type="GO" id="GO:0007059">
    <property type="term" value="P:chromosome segregation"/>
    <property type="evidence" value="ECO:0007669"/>
    <property type="project" value="TreeGrafter"/>
</dbReference>
<keyword evidence="4 8" id="KW-0799">Topoisomerase</keyword>
<dbReference type="InterPro" id="IPR051062">
    <property type="entry name" value="Topoisomerase_IB"/>
</dbReference>
<dbReference type="PRINTS" id="PR00416">
    <property type="entry name" value="EUTPISMRASEI"/>
</dbReference>
<dbReference type="FunFam" id="2.170.11.10:FF:000001">
    <property type="entry name" value="DNA topoisomerase I"/>
    <property type="match status" value="1"/>
</dbReference>
<evidence type="ECO:0000256" key="3">
    <source>
        <dbReference type="ARBA" id="ARBA00006645"/>
    </source>
</evidence>
<dbReference type="CDD" id="cd03488">
    <property type="entry name" value="Topoisomer_IB_N_htopoI_like"/>
    <property type="match status" value="1"/>
</dbReference>
<dbReference type="InterPro" id="IPR014711">
    <property type="entry name" value="TopoI_cat_a-hlx-sub_euk"/>
</dbReference>
<dbReference type="Gene3D" id="1.10.132.10">
    <property type="match status" value="1"/>
</dbReference>
<evidence type="ECO:0000256" key="9">
    <source>
        <dbReference type="RuleBase" id="RU365101"/>
    </source>
</evidence>
<dbReference type="InterPro" id="IPR011010">
    <property type="entry name" value="DNA_brk_join_enz"/>
</dbReference>
<feature type="compositionally biased region" description="Basic and acidic residues" evidence="11">
    <location>
        <begin position="24"/>
        <end position="34"/>
    </location>
</feature>
<dbReference type="GO" id="GO:0005730">
    <property type="term" value="C:nucleolus"/>
    <property type="evidence" value="ECO:0007669"/>
    <property type="project" value="EnsemblMetazoa"/>
</dbReference>
<dbReference type="GO" id="GO:0006265">
    <property type="term" value="P:DNA topological change"/>
    <property type="evidence" value="ECO:0007669"/>
    <property type="project" value="UniProtKB-UniRule"/>
</dbReference>
<dbReference type="InterPro" id="IPR014727">
    <property type="entry name" value="TopoI_cat_a/b-sub_euk"/>
</dbReference>
<accession>A0A8R1E4B1</accession>
<keyword evidence="5 8" id="KW-0238">DNA-binding</keyword>
<feature type="active site" description="O-(3'-phospho-DNA)-tyrosine intermediate" evidence="8">
    <location>
        <position position="696"/>
    </location>
</feature>
<dbReference type="Pfam" id="PF02919">
    <property type="entry name" value="Topoisom_I_N"/>
    <property type="match status" value="1"/>
</dbReference>
<dbReference type="InterPro" id="IPR018521">
    <property type="entry name" value="TopoIB_AS"/>
</dbReference>
<comment type="subcellular location">
    <subcellularLocation>
        <location evidence="2">Nucleus</location>
    </subcellularLocation>
</comment>
<dbReference type="SMART" id="SM00435">
    <property type="entry name" value="TOPEUc"/>
    <property type="match status" value="1"/>
</dbReference>
<dbReference type="Gene3D" id="1.10.10.41">
    <property type="entry name" value="Yeast DNA topoisomerase - domain 1"/>
    <property type="match status" value="1"/>
</dbReference>
<dbReference type="GO" id="GO:0003917">
    <property type="term" value="F:DNA topoisomerase type I (single strand cut, ATP-independent) activity"/>
    <property type="evidence" value="ECO:0007669"/>
    <property type="project" value="UniProtKB-UniRule"/>
</dbReference>
<feature type="compositionally biased region" description="Basic residues" evidence="11">
    <location>
        <begin position="48"/>
        <end position="59"/>
    </location>
</feature>
<evidence type="ECO:0000256" key="10">
    <source>
        <dbReference type="SAM" id="Coils"/>
    </source>
</evidence>